<feature type="chain" id="PRO_5032628534" evidence="1">
    <location>
        <begin position="19"/>
        <end position="169"/>
    </location>
</feature>
<accession>A0A847SK28</accession>
<comment type="caution">
    <text evidence="3">The sequence shown here is derived from an EMBL/GenBank/DDBJ whole genome shotgun (WGS) entry which is preliminary data.</text>
</comment>
<protein>
    <submittedName>
        <fullName evidence="3">DUF4369 domain-containing protein</fullName>
    </submittedName>
</protein>
<feature type="domain" description="DUF4369" evidence="2">
    <location>
        <begin position="24"/>
        <end position="123"/>
    </location>
</feature>
<dbReference type="Pfam" id="PF14289">
    <property type="entry name" value="DUF4369"/>
    <property type="match status" value="1"/>
</dbReference>
<dbReference type="EMBL" id="JABAHZ010000003">
    <property type="protein sequence ID" value="NLR80133.1"/>
    <property type="molecule type" value="Genomic_DNA"/>
</dbReference>
<dbReference type="RefSeq" id="WP_168739769.1">
    <property type="nucleotide sequence ID" value="NZ_JABAHZ010000003.1"/>
</dbReference>
<reference evidence="3 4" key="1">
    <citation type="submission" date="2020-04" db="EMBL/GenBank/DDBJ databases">
        <authorList>
            <person name="Yin C."/>
        </authorList>
    </citation>
    <scope>NUCLEOTIDE SEQUENCE [LARGE SCALE GENOMIC DNA]</scope>
    <source>
        <strain evidence="3 4">Ak56</strain>
    </source>
</reference>
<feature type="signal peptide" evidence="1">
    <location>
        <begin position="1"/>
        <end position="18"/>
    </location>
</feature>
<proteinExistence type="predicted"/>
<dbReference type="Proteomes" id="UP000552864">
    <property type="component" value="Unassembled WGS sequence"/>
</dbReference>
<dbReference type="AlphaFoldDB" id="A0A847SK28"/>
<gene>
    <name evidence="3" type="ORF">HGH91_15985</name>
</gene>
<evidence type="ECO:0000313" key="3">
    <source>
        <dbReference type="EMBL" id="NLR80133.1"/>
    </source>
</evidence>
<name>A0A847SK28_9BACT</name>
<keyword evidence="1" id="KW-0732">Signal</keyword>
<evidence type="ECO:0000313" key="4">
    <source>
        <dbReference type="Proteomes" id="UP000552864"/>
    </source>
</evidence>
<keyword evidence="4" id="KW-1185">Reference proteome</keyword>
<sequence>MQKIMCCFLSMFVTIAAAQAQGSFVIKGELTNLKEDAKVILGYFNSGEKPDTVDVKNGVFVIKGTIKEPGKAFVKLLTPLHNDGQTAGTDGQEFFIEKGITQLKGTDRLETAVIKGGQAQADYLLLQDSLKPYNDRMRPLTAQMMKLFKDKDEAAQKALFPQLRPYGYK</sequence>
<organism evidence="3 4">
    <name type="scientific">Chitinophaga eiseniae</name>
    <dbReference type="NCBI Taxonomy" id="634771"/>
    <lineage>
        <taxon>Bacteria</taxon>
        <taxon>Pseudomonadati</taxon>
        <taxon>Bacteroidota</taxon>
        <taxon>Chitinophagia</taxon>
        <taxon>Chitinophagales</taxon>
        <taxon>Chitinophagaceae</taxon>
        <taxon>Chitinophaga</taxon>
    </lineage>
</organism>
<evidence type="ECO:0000256" key="1">
    <source>
        <dbReference type="SAM" id="SignalP"/>
    </source>
</evidence>
<evidence type="ECO:0000259" key="2">
    <source>
        <dbReference type="Pfam" id="PF14289"/>
    </source>
</evidence>
<dbReference type="InterPro" id="IPR025380">
    <property type="entry name" value="DUF4369"/>
</dbReference>